<evidence type="ECO:0000259" key="5">
    <source>
        <dbReference type="PROSITE" id="PS50931"/>
    </source>
</evidence>
<dbReference type="AlphaFoldDB" id="T0J244"/>
<keyword evidence="4" id="KW-0804">Transcription</keyword>
<dbReference type="PATRIC" id="fig|1331060.3.peg.1767"/>
<dbReference type="InterPro" id="IPR000847">
    <property type="entry name" value="LysR_HTH_N"/>
</dbReference>
<evidence type="ECO:0000256" key="1">
    <source>
        <dbReference type="ARBA" id="ARBA00009437"/>
    </source>
</evidence>
<feature type="domain" description="HTH lysR-type" evidence="5">
    <location>
        <begin position="13"/>
        <end position="70"/>
    </location>
</feature>
<dbReference type="PANTHER" id="PTHR30126:SF39">
    <property type="entry name" value="HTH-TYPE TRANSCRIPTIONAL REGULATOR CYSL"/>
    <property type="match status" value="1"/>
</dbReference>
<evidence type="ECO:0000313" key="6">
    <source>
        <dbReference type="EMBL" id="EQB16024.1"/>
    </source>
</evidence>
<dbReference type="PANTHER" id="PTHR30126">
    <property type="entry name" value="HTH-TYPE TRANSCRIPTIONAL REGULATOR"/>
    <property type="match status" value="1"/>
</dbReference>
<dbReference type="EMBL" id="ATDP01000080">
    <property type="protein sequence ID" value="EQB16024.1"/>
    <property type="molecule type" value="Genomic_DNA"/>
</dbReference>
<dbReference type="CDD" id="cd05466">
    <property type="entry name" value="PBP2_LTTR_substrate"/>
    <property type="match status" value="1"/>
</dbReference>
<evidence type="ECO:0000313" key="7">
    <source>
        <dbReference type="Proteomes" id="UP000015531"/>
    </source>
</evidence>
<dbReference type="Pfam" id="PF00126">
    <property type="entry name" value="HTH_1"/>
    <property type="match status" value="1"/>
</dbReference>
<dbReference type="InterPro" id="IPR036390">
    <property type="entry name" value="WH_DNA-bd_sf"/>
</dbReference>
<dbReference type="GO" id="GO:0000976">
    <property type="term" value="F:transcription cis-regulatory region binding"/>
    <property type="evidence" value="ECO:0007669"/>
    <property type="project" value="TreeGrafter"/>
</dbReference>
<sequence>MADGHKSGYGTGMSLLQLRTFVEVYRRRSLSEAARAIGITQPAASQHIASLEAQLGRPLFDRHSRGVRPTAIADDLAASIGSSLDTAESALASARARSSRISGTVHIAAPSDLLGEMIAPRLAPLLDAGLDLRLHIGGREALYALLLEDKVHLAVTASQPEDPRLAFHPLGEEHLRAVASPAVAMRIAELPLADGLNRTAHLAYDLDRPLLRTWLHANQIELTSQPALTAPDLRVLRSGLCAGLGWTVMPGYLTRSERAACTLIEIPAPVTVPRNAYYLVWARSSLRHPRVAMARDALIAALRK</sequence>
<accession>T0J244</accession>
<evidence type="ECO:0000256" key="4">
    <source>
        <dbReference type="ARBA" id="ARBA00023163"/>
    </source>
</evidence>
<dbReference type="InterPro" id="IPR005119">
    <property type="entry name" value="LysR_subst-bd"/>
</dbReference>
<keyword evidence="3" id="KW-0238">DNA-binding</keyword>
<dbReference type="InterPro" id="IPR036388">
    <property type="entry name" value="WH-like_DNA-bd_sf"/>
</dbReference>
<dbReference type="PRINTS" id="PR00039">
    <property type="entry name" value="HTHLYSR"/>
</dbReference>
<dbReference type="SUPFAM" id="SSF53850">
    <property type="entry name" value="Periplasmic binding protein-like II"/>
    <property type="match status" value="1"/>
</dbReference>
<organism evidence="6 7">
    <name type="scientific">Sphingobium lactosutens DS20</name>
    <dbReference type="NCBI Taxonomy" id="1331060"/>
    <lineage>
        <taxon>Bacteria</taxon>
        <taxon>Pseudomonadati</taxon>
        <taxon>Pseudomonadota</taxon>
        <taxon>Alphaproteobacteria</taxon>
        <taxon>Sphingomonadales</taxon>
        <taxon>Sphingomonadaceae</taxon>
        <taxon>Sphingobium</taxon>
    </lineage>
</organism>
<proteinExistence type="inferred from homology"/>
<dbReference type="SUPFAM" id="SSF46785">
    <property type="entry name" value="Winged helix' DNA-binding domain"/>
    <property type="match status" value="1"/>
</dbReference>
<reference evidence="6 7" key="1">
    <citation type="journal article" date="2013" name="Genome Announc.">
        <title>Draft Genome Sequence of Sphingobium lactosutens Strain DS20T, Isolated from a Hexachlorocyclohexane Dumpsite.</title>
        <authorList>
            <person name="Kumar R."/>
            <person name="Dwivedi V."/>
            <person name="Negi V."/>
            <person name="Khurana J.P."/>
            <person name="Lal R."/>
        </authorList>
    </citation>
    <scope>NUCLEOTIDE SEQUENCE [LARGE SCALE GENOMIC DNA]</scope>
    <source>
        <strain evidence="6 7">DS20</strain>
    </source>
</reference>
<protein>
    <submittedName>
        <fullName evidence="6">LysR family transcriptional regulator</fullName>
    </submittedName>
</protein>
<dbReference type="GO" id="GO:0003700">
    <property type="term" value="F:DNA-binding transcription factor activity"/>
    <property type="evidence" value="ECO:0007669"/>
    <property type="project" value="InterPro"/>
</dbReference>
<dbReference type="Pfam" id="PF03466">
    <property type="entry name" value="LysR_substrate"/>
    <property type="match status" value="1"/>
</dbReference>
<keyword evidence="2" id="KW-0805">Transcription regulation</keyword>
<dbReference type="Gene3D" id="3.40.190.290">
    <property type="match status" value="1"/>
</dbReference>
<dbReference type="Proteomes" id="UP000015531">
    <property type="component" value="Unassembled WGS sequence"/>
</dbReference>
<keyword evidence="7" id="KW-1185">Reference proteome</keyword>
<dbReference type="Gene3D" id="1.10.10.10">
    <property type="entry name" value="Winged helix-like DNA-binding domain superfamily/Winged helix DNA-binding domain"/>
    <property type="match status" value="1"/>
</dbReference>
<name>T0J244_9SPHN</name>
<evidence type="ECO:0000256" key="2">
    <source>
        <dbReference type="ARBA" id="ARBA00023015"/>
    </source>
</evidence>
<gene>
    <name evidence="6" type="ORF">RLDS_09280</name>
</gene>
<comment type="caution">
    <text evidence="6">The sequence shown here is derived from an EMBL/GenBank/DDBJ whole genome shotgun (WGS) entry which is preliminary data.</text>
</comment>
<dbReference type="PROSITE" id="PS50931">
    <property type="entry name" value="HTH_LYSR"/>
    <property type="match status" value="1"/>
</dbReference>
<dbReference type="eggNOG" id="COG0583">
    <property type="taxonomic scope" value="Bacteria"/>
</dbReference>
<comment type="similarity">
    <text evidence="1">Belongs to the LysR transcriptional regulatory family.</text>
</comment>
<evidence type="ECO:0000256" key="3">
    <source>
        <dbReference type="ARBA" id="ARBA00023125"/>
    </source>
</evidence>